<dbReference type="PANTHER" id="PTHR35474">
    <property type="entry name" value="ATP PHOSPHORIBOSYLTRANSFERASE REGULATORY SUBUNIT"/>
    <property type="match status" value="1"/>
</dbReference>
<dbReference type="AlphaFoldDB" id="A0AAV8PGF9"/>
<feature type="transmembrane region" description="Helical" evidence="1">
    <location>
        <begin position="152"/>
        <end position="174"/>
    </location>
</feature>
<accession>A0AAV8PGF9</accession>
<organism evidence="2 3">
    <name type="scientific">Ensete ventricosum</name>
    <name type="common">Abyssinian banana</name>
    <name type="synonym">Musa ensete</name>
    <dbReference type="NCBI Taxonomy" id="4639"/>
    <lineage>
        <taxon>Eukaryota</taxon>
        <taxon>Viridiplantae</taxon>
        <taxon>Streptophyta</taxon>
        <taxon>Embryophyta</taxon>
        <taxon>Tracheophyta</taxon>
        <taxon>Spermatophyta</taxon>
        <taxon>Magnoliopsida</taxon>
        <taxon>Liliopsida</taxon>
        <taxon>Zingiberales</taxon>
        <taxon>Musaceae</taxon>
        <taxon>Ensete</taxon>
    </lineage>
</organism>
<evidence type="ECO:0008006" key="4">
    <source>
        <dbReference type="Google" id="ProtNLM"/>
    </source>
</evidence>
<keyword evidence="1" id="KW-0472">Membrane</keyword>
<evidence type="ECO:0000313" key="2">
    <source>
        <dbReference type="EMBL" id="KAJ8486581.1"/>
    </source>
</evidence>
<dbReference type="GO" id="GO:0010100">
    <property type="term" value="P:negative regulation of photomorphogenesis"/>
    <property type="evidence" value="ECO:0007669"/>
    <property type="project" value="InterPro"/>
</dbReference>
<sequence length="198" mass="21901">MASFSISPFIASSAPRLLPSDSFHLFSLPLLSHRRLRSPARASDRFSSYHKEKVAVIPDPGAWVGVLGGEENGGEDDDYNEEDEEEQDQSLDLLVGFLFNVSRKISRSMRKAARSVLPPFIPSKLVGFSVNGVLILAFLWILKAFLEVVCTLGSTVFVSMLLVRGIWSFVTYTMENQHNYVSSRNGNEDGRWSGVGAA</sequence>
<dbReference type="EMBL" id="JAQQAF010000005">
    <property type="protein sequence ID" value="KAJ8486581.1"/>
    <property type="molecule type" value="Genomic_DNA"/>
</dbReference>
<gene>
    <name evidence="2" type="ORF">OPV22_019066</name>
</gene>
<comment type="caution">
    <text evidence="2">The sequence shown here is derived from an EMBL/GenBank/DDBJ whole genome shotgun (WGS) entry which is preliminary data.</text>
</comment>
<keyword evidence="3" id="KW-1185">Reference proteome</keyword>
<evidence type="ECO:0000256" key="1">
    <source>
        <dbReference type="SAM" id="Phobius"/>
    </source>
</evidence>
<reference evidence="2 3" key="1">
    <citation type="submission" date="2022-12" db="EMBL/GenBank/DDBJ databases">
        <title>Chromosome-scale assembly of the Ensete ventricosum genome.</title>
        <authorList>
            <person name="Dussert Y."/>
            <person name="Stocks J."/>
            <person name="Wendawek A."/>
            <person name="Woldeyes F."/>
            <person name="Nichols R.A."/>
            <person name="Borrell J.S."/>
        </authorList>
    </citation>
    <scope>NUCLEOTIDE SEQUENCE [LARGE SCALE GENOMIC DNA]</scope>
    <source>
        <strain evidence="3">cv. Maze</strain>
        <tissue evidence="2">Seeds</tissue>
    </source>
</reference>
<feature type="transmembrane region" description="Helical" evidence="1">
    <location>
        <begin position="125"/>
        <end position="146"/>
    </location>
</feature>
<dbReference type="PANTHER" id="PTHR35474:SF1">
    <property type="entry name" value="ATP PHOSPHORIBOSYLTRANSFERASE REGULATORY SUBUNIT"/>
    <property type="match status" value="1"/>
</dbReference>
<keyword evidence="1" id="KW-0812">Transmembrane</keyword>
<protein>
    <recommendedName>
        <fullName evidence="4">Protein SHORT HYPOCOTYL IN WHITE LIGHT 1</fullName>
    </recommendedName>
</protein>
<keyword evidence="1" id="KW-1133">Transmembrane helix</keyword>
<proteinExistence type="predicted"/>
<dbReference type="GO" id="GO:0009787">
    <property type="term" value="P:regulation of abscisic acid-activated signaling pathway"/>
    <property type="evidence" value="ECO:0007669"/>
    <property type="project" value="InterPro"/>
</dbReference>
<dbReference type="InterPro" id="IPR039324">
    <property type="entry name" value="SHW1"/>
</dbReference>
<dbReference type="Proteomes" id="UP001222027">
    <property type="component" value="Unassembled WGS sequence"/>
</dbReference>
<name>A0AAV8PGF9_ENSVE</name>
<evidence type="ECO:0000313" key="3">
    <source>
        <dbReference type="Proteomes" id="UP001222027"/>
    </source>
</evidence>